<dbReference type="GO" id="GO:0003676">
    <property type="term" value="F:nucleic acid binding"/>
    <property type="evidence" value="ECO:0007669"/>
    <property type="project" value="InterPro"/>
</dbReference>
<keyword evidence="4" id="KW-1185">Reference proteome</keyword>
<reference evidence="3" key="1">
    <citation type="submission" date="2020-09" db="EMBL/GenBank/DDBJ databases">
        <title>Bosea spartocytisi sp. nov. a root nodule endophyte of Spartocytisus supranubius in the high mountain ecosystem fo the Teide National Park (Canary Islands, Spain).</title>
        <authorList>
            <person name="Pulido-Suarez L."/>
            <person name="Peix A."/>
            <person name="Igual J.M."/>
            <person name="Socas-Perez N."/>
            <person name="Velazquez E."/>
            <person name="Flores-Felix J.D."/>
            <person name="Leon-Barrios M."/>
        </authorList>
    </citation>
    <scope>NUCLEOTIDE SEQUENCE</scope>
    <source>
        <strain evidence="3">SSUT16</strain>
    </source>
</reference>
<dbReference type="RefSeq" id="WP_191126090.1">
    <property type="nucleotide sequence ID" value="NZ_JACXWY010000044.1"/>
</dbReference>
<dbReference type="GO" id="GO:0015074">
    <property type="term" value="P:DNA integration"/>
    <property type="evidence" value="ECO:0007669"/>
    <property type="project" value="InterPro"/>
</dbReference>
<protein>
    <submittedName>
        <fullName evidence="3">Transposase</fullName>
    </submittedName>
</protein>
<dbReference type="InterPro" id="IPR009057">
    <property type="entry name" value="Homeodomain-like_sf"/>
</dbReference>
<evidence type="ECO:0000313" key="3">
    <source>
        <dbReference type="EMBL" id="MBD3849562.1"/>
    </source>
</evidence>
<name>A0A927EFD5_9HYPH</name>
<accession>A0A927EFD5</accession>
<evidence type="ECO:0000256" key="1">
    <source>
        <dbReference type="SAM" id="MobiDB-lite"/>
    </source>
</evidence>
<feature type="domain" description="Integrase catalytic" evidence="2">
    <location>
        <begin position="158"/>
        <end position="371"/>
    </location>
</feature>
<dbReference type="EMBL" id="JACXWY010000044">
    <property type="protein sequence ID" value="MBD3849562.1"/>
    <property type="molecule type" value="Genomic_DNA"/>
</dbReference>
<dbReference type="SUPFAM" id="SSF46689">
    <property type="entry name" value="Homeodomain-like"/>
    <property type="match status" value="1"/>
</dbReference>
<dbReference type="Pfam" id="PF09299">
    <property type="entry name" value="Mu-transpos_C"/>
    <property type="match status" value="1"/>
</dbReference>
<feature type="compositionally biased region" description="Low complexity" evidence="1">
    <location>
        <begin position="547"/>
        <end position="556"/>
    </location>
</feature>
<dbReference type="InterPro" id="IPR012337">
    <property type="entry name" value="RNaseH-like_sf"/>
</dbReference>
<evidence type="ECO:0000259" key="2">
    <source>
        <dbReference type="PROSITE" id="PS50994"/>
    </source>
</evidence>
<dbReference type="InterPro" id="IPR036397">
    <property type="entry name" value="RNaseH_sf"/>
</dbReference>
<dbReference type="PROSITE" id="PS50994">
    <property type="entry name" value="INTEGRASE"/>
    <property type="match status" value="1"/>
</dbReference>
<organism evidence="3 4">
    <name type="scientific">Bosea spartocytisi</name>
    <dbReference type="NCBI Taxonomy" id="2773451"/>
    <lineage>
        <taxon>Bacteria</taxon>
        <taxon>Pseudomonadati</taxon>
        <taxon>Pseudomonadota</taxon>
        <taxon>Alphaproteobacteria</taxon>
        <taxon>Hyphomicrobiales</taxon>
        <taxon>Boseaceae</taxon>
        <taxon>Bosea</taxon>
    </lineage>
</organism>
<proteinExistence type="predicted"/>
<evidence type="ECO:0000313" key="4">
    <source>
        <dbReference type="Proteomes" id="UP000619295"/>
    </source>
</evidence>
<feature type="compositionally biased region" description="Low complexity" evidence="1">
    <location>
        <begin position="518"/>
        <end position="536"/>
    </location>
</feature>
<dbReference type="AlphaFoldDB" id="A0A927EFD5"/>
<gene>
    <name evidence="3" type="ORF">IED13_28020</name>
</gene>
<dbReference type="Proteomes" id="UP000619295">
    <property type="component" value="Unassembled WGS sequence"/>
</dbReference>
<feature type="region of interest" description="Disordered" evidence="1">
    <location>
        <begin position="497"/>
        <end position="556"/>
    </location>
</feature>
<dbReference type="InterPro" id="IPR015378">
    <property type="entry name" value="Transposase-like_Mu_C"/>
</dbReference>
<dbReference type="SUPFAM" id="SSF53098">
    <property type="entry name" value="Ribonuclease H-like"/>
    <property type="match status" value="1"/>
</dbReference>
<sequence>MATSASGRVAIARDDAWAQAKRQARELDRILDGSAPRHVSIARAAAELGLTTRHVYNLLKRYEPERRITVLLPRRDGQRATRLTAAVEAIIAGVLRQQWLVKEAPELRPVVTEIRARCCEAGERLPSYRAVQRRIPILFDDLAIAKGRSSNLAHARRLKARPGYISANGLLDIGQIDHTPADIQFVEVIDSVGVVAGRPYLTVAVDVFSRAILGFCLTLEKPSSLSVALCLQQALTPKVPWLAAHGLGAHAWPMFGRPRVLVVDSAKEFTGHAFARGCDDFGITIRRRHKGNVHQGGVIERLLGTLNMVLRTLPGQTGRSVTDRDHYPSEACARLSFAELERCVALAVLEHNAQPNEKSLDIPDQIWRAHAAALLPRRDDPDQVLIAFLPGGDRRLTPQGVSVHAIDYYAPWLGELVPRRDRIGKLAMRTDPRDLSHIYLRHPDTGAFLAVGRRDGHTDAITLWEHERARALRRSLAGGPESRIALRRAIRAIADSATRPSAGADTKKLSKHERRQAARTALAQAAPKPHQALASPSAPPAPHPARARNPLPVEDW</sequence>
<dbReference type="InterPro" id="IPR001584">
    <property type="entry name" value="Integrase_cat-core"/>
</dbReference>
<comment type="caution">
    <text evidence="3">The sequence shown here is derived from an EMBL/GenBank/DDBJ whole genome shotgun (WGS) entry which is preliminary data.</text>
</comment>
<dbReference type="Gene3D" id="3.30.420.10">
    <property type="entry name" value="Ribonuclease H-like superfamily/Ribonuclease H"/>
    <property type="match status" value="1"/>
</dbReference>